<dbReference type="EMBL" id="CP035282">
    <property type="protein sequence ID" value="QAT63363.1"/>
    <property type="molecule type" value="Genomic_DNA"/>
</dbReference>
<dbReference type="OrthoDB" id="9811967at2"/>
<sequence length="309" mass="35237">MQDMILAVIVDFLLGDPYNFPHPVKFMGKIIYYEEKIVRKYFKSNIGLKVGGFLIVIINMGIGFFVPYFLLKVLRGYNMVYHIVNIYLIYTCISAKCLHIEAKKVYDALSRGIDEARDRLSYIVGRDTKNLDEGEIIRADVETVAENTSDGVIAPLFYIMIFGASGGMMYKMVNTMDSMLGYKNEKYKDIGYFPAKNDDLFNLIPSRLSGILMCISSVFRFDVKNGFKIMFRDRKNHKSPNSAYPEGAAAGLLNIQLGGNNYYSGELVEKPTIGDKTKVLEKKDIIRTIEIMYRAEILFLLIYIVIKIV</sequence>
<name>A0A410QH16_9FIRM</name>
<feature type="transmembrane region" description="Helical" evidence="9">
    <location>
        <begin position="152"/>
        <end position="170"/>
    </location>
</feature>
<evidence type="ECO:0000313" key="10">
    <source>
        <dbReference type="EMBL" id="QAT63363.1"/>
    </source>
</evidence>
<dbReference type="GO" id="GO:0005886">
    <property type="term" value="C:plasma membrane"/>
    <property type="evidence" value="ECO:0007669"/>
    <property type="project" value="UniProtKB-SubCell"/>
</dbReference>
<comment type="function">
    <text evidence="9">Converts cobyric acid to cobinamide by the addition of aminopropanol on the F carboxylic group.</text>
</comment>
<keyword evidence="11" id="KW-1185">Reference proteome</keyword>
<dbReference type="Proteomes" id="UP000287969">
    <property type="component" value="Chromosome"/>
</dbReference>
<feature type="transmembrane region" description="Helical" evidence="9">
    <location>
        <begin position="46"/>
        <end position="70"/>
    </location>
</feature>
<dbReference type="InterPro" id="IPR004485">
    <property type="entry name" value="Cobalamin_biosynth_CobD/CbiB"/>
</dbReference>
<evidence type="ECO:0000256" key="5">
    <source>
        <dbReference type="ARBA" id="ARBA00022573"/>
    </source>
</evidence>
<keyword evidence="4 9" id="KW-1003">Cell membrane</keyword>
<reference evidence="11" key="1">
    <citation type="submission" date="2019-01" db="EMBL/GenBank/DDBJ databases">
        <title>Draft genomes of a novel of Sporanaerobacter strains.</title>
        <authorList>
            <person name="Ma S."/>
        </authorList>
    </citation>
    <scope>NUCLEOTIDE SEQUENCE [LARGE SCALE GENOMIC DNA]</scope>
    <source>
        <strain evidence="11">NJN-17</strain>
    </source>
</reference>
<dbReference type="HAMAP" id="MF_00024">
    <property type="entry name" value="CobD_CbiB"/>
    <property type="match status" value="1"/>
</dbReference>
<dbReference type="PANTHER" id="PTHR34308:SF1">
    <property type="entry name" value="COBALAMIN BIOSYNTHESIS PROTEIN CBIB"/>
    <property type="match status" value="1"/>
</dbReference>
<evidence type="ECO:0000256" key="4">
    <source>
        <dbReference type="ARBA" id="ARBA00022475"/>
    </source>
</evidence>
<keyword evidence="7 9" id="KW-1133">Transmembrane helix</keyword>
<evidence type="ECO:0000256" key="2">
    <source>
        <dbReference type="ARBA" id="ARBA00004953"/>
    </source>
</evidence>
<evidence type="ECO:0000256" key="6">
    <source>
        <dbReference type="ARBA" id="ARBA00022692"/>
    </source>
</evidence>
<keyword evidence="5 9" id="KW-0169">Cobalamin biosynthesis</keyword>
<dbReference type="UniPathway" id="UPA00148"/>
<protein>
    <recommendedName>
        <fullName evidence="9">Cobalamin biosynthesis protein CobD</fullName>
    </recommendedName>
</protein>
<dbReference type="GO" id="GO:0009236">
    <property type="term" value="P:cobalamin biosynthetic process"/>
    <property type="evidence" value="ECO:0007669"/>
    <property type="project" value="UniProtKB-UniRule"/>
</dbReference>
<proteinExistence type="inferred from homology"/>
<dbReference type="AlphaFoldDB" id="A0A410QH16"/>
<gene>
    <name evidence="9 10" type="primary">cobD</name>
    <name evidence="10" type="ORF">EQM13_02925</name>
</gene>
<dbReference type="KEGG" id="spoa:EQM13_02925"/>
<keyword evidence="8 9" id="KW-0472">Membrane</keyword>
<dbReference type="GO" id="GO:0015420">
    <property type="term" value="F:ABC-type vitamin B12 transporter activity"/>
    <property type="evidence" value="ECO:0007669"/>
    <property type="project" value="UniProtKB-UniRule"/>
</dbReference>
<organism evidence="10 11">
    <name type="scientific">Acidilutibacter cellobiosedens</name>
    <dbReference type="NCBI Taxonomy" id="2507161"/>
    <lineage>
        <taxon>Bacteria</taxon>
        <taxon>Bacillati</taxon>
        <taxon>Bacillota</taxon>
        <taxon>Tissierellia</taxon>
        <taxon>Tissierellales</taxon>
        <taxon>Acidilutibacteraceae</taxon>
        <taxon>Acidilutibacter</taxon>
    </lineage>
</organism>
<dbReference type="Pfam" id="PF03186">
    <property type="entry name" value="CobD_Cbib"/>
    <property type="match status" value="1"/>
</dbReference>
<comment type="subcellular location">
    <subcellularLocation>
        <location evidence="1 9">Cell membrane</location>
        <topology evidence="1 9">Multi-pass membrane protein</topology>
    </subcellularLocation>
</comment>
<evidence type="ECO:0000256" key="9">
    <source>
        <dbReference type="HAMAP-Rule" id="MF_00024"/>
    </source>
</evidence>
<comment type="pathway">
    <text evidence="2 9">Cofactor biosynthesis; adenosylcobalamin biosynthesis.</text>
</comment>
<comment type="similarity">
    <text evidence="3 9">Belongs to the CobD/CbiB family.</text>
</comment>
<evidence type="ECO:0000256" key="3">
    <source>
        <dbReference type="ARBA" id="ARBA00006263"/>
    </source>
</evidence>
<dbReference type="GO" id="GO:0048472">
    <property type="term" value="F:threonine-phosphate decarboxylase activity"/>
    <property type="evidence" value="ECO:0007669"/>
    <property type="project" value="InterPro"/>
</dbReference>
<keyword evidence="6 9" id="KW-0812">Transmembrane</keyword>
<dbReference type="PANTHER" id="PTHR34308">
    <property type="entry name" value="COBALAMIN BIOSYNTHESIS PROTEIN CBIB"/>
    <property type="match status" value="1"/>
</dbReference>
<dbReference type="NCBIfam" id="TIGR00380">
    <property type="entry name" value="cobal_cbiB"/>
    <property type="match status" value="1"/>
</dbReference>
<evidence type="ECO:0000256" key="7">
    <source>
        <dbReference type="ARBA" id="ARBA00022989"/>
    </source>
</evidence>
<evidence type="ECO:0000256" key="1">
    <source>
        <dbReference type="ARBA" id="ARBA00004651"/>
    </source>
</evidence>
<comment type="caution">
    <text evidence="9">Lacks conserved residue(s) required for the propagation of feature annotation.</text>
</comment>
<evidence type="ECO:0000313" key="11">
    <source>
        <dbReference type="Proteomes" id="UP000287969"/>
    </source>
</evidence>
<evidence type="ECO:0000256" key="8">
    <source>
        <dbReference type="ARBA" id="ARBA00023136"/>
    </source>
</evidence>
<accession>A0A410QH16</accession>